<dbReference type="InterPro" id="IPR000782">
    <property type="entry name" value="FAS1_domain"/>
</dbReference>
<dbReference type="Pfam" id="PF02469">
    <property type="entry name" value="Fasciclin"/>
    <property type="match status" value="1"/>
</dbReference>
<gene>
    <name evidence="2" type="ORF">MQE36_09335</name>
</gene>
<protein>
    <submittedName>
        <fullName evidence="2">Fasciclin domain-containing protein</fullName>
    </submittedName>
</protein>
<sequence>MRNSILIIIALLVFCSCSGGDDYLVDGGISGQEVGMSTVDFFKSHEQLDTLALLIEKAGMVELFNSPDNTVFAPNNLSIKRYVDERLSELRLSDPMAEFTVNDIEMDTLTAYLGAYVFDDYLNRESMPKEQGAIFVASNGEERRVSLEPSGDYQDQLDSRPEYVFYTAQVGAEWDAWDSNVTNVDEKDDKSVARTSNLLSTNGVIHVLQGNGHMLFNYKGQ</sequence>
<reference evidence="2 3" key="1">
    <citation type="journal article" date="2018" name="Int. J. Syst. Evol. Microbiol.">
        <title>Zhouia spongiae sp. nov., isolated from a marine sponge.</title>
        <authorList>
            <person name="Zhuang L."/>
            <person name="Lin B."/>
            <person name="Qin F."/>
            <person name="Luo L."/>
        </authorList>
    </citation>
    <scope>NUCLEOTIDE SEQUENCE [LARGE SCALE GENOMIC DNA]</scope>
    <source>
        <strain evidence="2 3">HN-Y44</strain>
    </source>
</reference>
<keyword evidence="3" id="KW-1185">Reference proteome</keyword>
<dbReference type="RefSeq" id="WP_242935714.1">
    <property type="nucleotide sequence ID" value="NZ_CP094326.1"/>
</dbReference>
<feature type="domain" description="FAS1" evidence="1">
    <location>
        <begin position="35"/>
        <end position="212"/>
    </location>
</feature>
<organism evidence="2 3">
    <name type="scientific">Zhouia spongiae</name>
    <dbReference type="NCBI Taxonomy" id="2202721"/>
    <lineage>
        <taxon>Bacteria</taxon>
        <taxon>Pseudomonadati</taxon>
        <taxon>Bacteroidota</taxon>
        <taxon>Flavobacteriia</taxon>
        <taxon>Flavobacteriales</taxon>
        <taxon>Flavobacteriaceae</taxon>
        <taxon>Zhouia</taxon>
    </lineage>
</organism>
<dbReference type="Proteomes" id="UP000829476">
    <property type="component" value="Chromosome"/>
</dbReference>
<dbReference type="InterPro" id="IPR036378">
    <property type="entry name" value="FAS1_dom_sf"/>
</dbReference>
<dbReference type="EMBL" id="CP094326">
    <property type="protein sequence ID" value="UNY97300.1"/>
    <property type="molecule type" value="Genomic_DNA"/>
</dbReference>
<proteinExistence type="predicted"/>
<dbReference type="SUPFAM" id="SSF82153">
    <property type="entry name" value="FAS1 domain"/>
    <property type="match status" value="1"/>
</dbReference>
<evidence type="ECO:0000313" key="3">
    <source>
        <dbReference type="Proteomes" id="UP000829476"/>
    </source>
</evidence>
<evidence type="ECO:0000313" key="2">
    <source>
        <dbReference type="EMBL" id="UNY97300.1"/>
    </source>
</evidence>
<evidence type="ECO:0000259" key="1">
    <source>
        <dbReference type="PROSITE" id="PS50213"/>
    </source>
</evidence>
<dbReference type="PROSITE" id="PS51257">
    <property type="entry name" value="PROKAR_LIPOPROTEIN"/>
    <property type="match status" value="1"/>
</dbReference>
<name>A0ABY3YI12_9FLAO</name>
<dbReference type="Gene3D" id="2.30.180.10">
    <property type="entry name" value="FAS1 domain"/>
    <property type="match status" value="1"/>
</dbReference>
<dbReference type="PROSITE" id="PS50213">
    <property type="entry name" value="FAS1"/>
    <property type="match status" value="1"/>
</dbReference>
<accession>A0ABY3YI12</accession>